<dbReference type="SMART" id="SM00785">
    <property type="entry name" value="AARP2CN"/>
    <property type="match status" value="1"/>
</dbReference>
<dbReference type="InterPro" id="IPR027417">
    <property type="entry name" value="P-loop_NTPase"/>
</dbReference>
<feature type="region of interest" description="Disordered" evidence="4">
    <location>
        <begin position="1"/>
        <end position="38"/>
    </location>
</feature>
<dbReference type="PANTHER" id="PTHR12858:SF2">
    <property type="entry name" value="RIBOSOME BIOGENESIS PROTEIN BMS1 HOMOLOG"/>
    <property type="match status" value="1"/>
</dbReference>
<evidence type="ECO:0000313" key="6">
    <source>
        <dbReference type="EMBL" id="CAL5136489.1"/>
    </source>
</evidence>
<protein>
    <recommendedName>
        <fullName evidence="5">Bms1-type G domain-containing protein</fullName>
    </recommendedName>
</protein>
<accession>A0AAV2TJU4</accession>
<dbReference type="Pfam" id="PF08142">
    <property type="entry name" value="AARP2CN"/>
    <property type="match status" value="1"/>
</dbReference>
<organism evidence="6 7">
    <name type="scientific">Calicophoron daubneyi</name>
    <name type="common">Rumen fluke</name>
    <name type="synonym">Paramphistomum daubneyi</name>
    <dbReference type="NCBI Taxonomy" id="300641"/>
    <lineage>
        <taxon>Eukaryota</taxon>
        <taxon>Metazoa</taxon>
        <taxon>Spiralia</taxon>
        <taxon>Lophotrochozoa</taxon>
        <taxon>Platyhelminthes</taxon>
        <taxon>Trematoda</taxon>
        <taxon>Digenea</taxon>
        <taxon>Plagiorchiida</taxon>
        <taxon>Pronocephalata</taxon>
        <taxon>Paramphistomoidea</taxon>
        <taxon>Paramphistomidae</taxon>
        <taxon>Calicophoron</taxon>
    </lineage>
</organism>
<dbReference type="GO" id="GO:0000462">
    <property type="term" value="P:maturation of SSU-rRNA from tricistronic rRNA transcript (SSU-rRNA, 5.8S rRNA, LSU-rRNA)"/>
    <property type="evidence" value="ECO:0007669"/>
    <property type="project" value="TreeGrafter"/>
</dbReference>
<feature type="region of interest" description="Disordered" evidence="4">
    <location>
        <begin position="663"/>
        <end position="751"/>
    </location>
</feature>
<feature type="region of interest" description="Disordered" evidence="4">
    <location>
        <begin position="441"/>
        <end position="495"/>
    </location>
</feature>
<dbReference type="Pfam" id="PF04950">
    <property type="entry name" value="RIBIOP_C"/>
    <property type="match status" value="1"/>
</dbReference>
<evidence type="ECO:0000259" key="5">
    <source>
        <dbReference type="PROSITE" id="PS51714"/>
    </source>
</evidence>
<evidence type="ECO:0000313" key="7">
    <source>
        <dbReference type="Proteomes" id="UP001497525"/>
    </source>
</evidence>
<feature type="region of interest" description="Disordered" evidence="4">
    <location>
        <begin position="1190"/>
        <end position="1238"/>
    </location>
</feature>
<dbReference type="InterPro" id="IPR007034">
    <property type="entry name" value="BMS1_TSR1_C"/>
</dbReference>
<name>A0AAV2TJU4_CALDB</name>
<gene>
    <name evidence="6" type="ORF">CDAUBV1_LOCUS10578</name>
</gene>
<dbReference type="GO" id="GO:0000479">
    <property type="term" value="P:endonucleolytic cleavage of tricistronic rRNA transcript (SSU-rRNA, 5.8S rRNA, LSU-rRNA)"/>
    <property type="evidence" value="ECO:0007669"/>
    <property type="project" value="TreeGrafter"/>
</dbReference>
<evidence type="ECO:0000256" key="4">
    <source>
        <dbReference type="SAM" id="MobiDB-lite"/>
    </source>
</evidence>
<evidence type="ECO:0000256" key="1">
    <source>
        <dbReference type="ARBA" id="ARBA00004604"/>
    </source>
</evidence>
<feature type="domain" description="Bms1-type G" evidence="5">
    <location>
        <begin position="79"/>
        <end position="259"/>
    </location>
</feature>
<dbReference type="InterPro" id="IPR039761">
    <property type="entry name" value="Bms1/Tsr1"/>
</dbReference>
<feature type="compositionally biased region" description="Acidic residues" evidence="4">
    <location>
        <begin position="479"/>
        <end position="493"/>
    </location>
</feature>
<evidence type="ECO:0000256" key="3">
    <source>
        <dbReference type="ARBA" id="ARBA00023242"/>
    </source>
</evidence>
<evidence type="ECO:0000256" key="2">
    <source>
        <dbReference type="ARBA" id="ARBA00022517"/>
    </source>
</evidence>
<feature type="compositionally biased region" description="Acidic residues" evidence="4">
    <location>
        <begin position="682"/>
        <end position="698"/>
    </location>
</feature>
<dbReference type="GO" id="GO:0030686">
    <property type="term" value="C:90S preribosome"/>
    <property type="evidence" value="ECO:0007669"/>
    <property type="project" value="TreeGrafter"/>
</dbReference>
<dbReference type="Proteomes" id="UP001497525">
    <property type="component" value="Unassembled WGS sequence"/>
</dbReference>
<feature type="compositionally biased region" description="Acidic residues" evidence="4">
    <location>
        <begin position="450"/>
        <end position="470"/>
    </location>
</feature>
<sequence length="1238" mass="137925">MTLGDSENQRDDVKKKHRSKQSGPKAQKKLSKPEDASKHNVKAFAVQHTTKAARLVQRTLDHQMRKQHVPQSVHIVDAPPPIVIALVGPPKSGKTTLLKSLIKHFAHQSISVIKGPLTVVVGKKVRLTFIECGCDINSMLDAAKIADVVLLVVNVRAGLEMYHFEFINMLQVHGLPRVIPVLNHLDTFKDSSSSRALRRKIKQRLWVDLNSKIFLLTRFQPKKYAAHDRNSTNDQGVAGDYLLAEVRRLARMIVVKIPRVTDWRASHPYLLVDRLEDITEHGSVSDNPPTDRTVTMYGWVRGAPLPPALTSPGMHIAGLGDFALADCTRQPDPCPLPSQVVQSQSTSSTGRPSRHLAERDRKIYAPMSSLGGVLFDRDATYIDLGGSHYLTSNNKLRGKVSNQSAGATHAALEEVQNMFQEIGGMDEQLEKEHRVRIVGDAPYLLPENVESTDEDGEGDEEENEEADEEGTSGSASDVKDDEDISPMETEPEEDVKALSDGLLAGFLVPAGTKLPEVPTNSSKKTEVKQIPHLEAKAILDELHWKPTTASLVNWNRIVYGAENDKKATQTVDKQTGEFDSIAGGLLQPMKSDTFSAALQGTDQDFTLWLMSHSPVKDWTDPSMDAQIANRFTTGKWDANEDASTLLKTDIEARAQLAAEEAKKHALATAGHTQYKPNRTDDMDSGEEALGYDESEEGGSDVGDGDIFRDGDSSEESEMDGDEGKSGESSDEKESDPNAEFEKSLLRPTKRQKLLEKRERHKALFNQLYEAAGGGPEATAYYDKIVAAREAQIAANKKVLESLPEDVVERLEGFPPGAYVRMVLKGVPARFLERFNPCQPLVAGGLPSVEESKGYLQIRFRTHRWLRRVLRSNDPVSVSIGWRRYQSVGVFSKEEHNLRNKFLKYSLSHEHCFVTIYGPIVSPKTGALLFMNSAWRPESSDSNNLPKFRIAGTGSVTSTDQSFQIVKKLKLIGEPYKIFSKTAFIHGMFNSALEVSKMIGARIQTVSNIRGLIKAALTNPSVSKPGDFRATFEAQIRKSDLVFLRSFVAVELPKYYNPVLNRLFPIIGEEESGEDGNGWRLLRTLTELRREAGEKPQANPDSQYKPIHRPVFVPAPLCVPTKLVAQLPFAHRPKPTRREARAMLGGDPIRSALSDELPPPVRPAIERDMDSRDDLLFRLRELHADFKQRQRDKMVSRVTKHKKELAKKEQRKAANDRRKRKSYFARQGAKLGKKGQPGE</sequence>
<dbReference type="InterPro" id="IPR030387">
    <property type="entry name" value="G_Bms1/Tsr1_dom"/>
</dbReference>
<dbReference type="PANTHER" id="PTHR12858">
    <property type="entry name" value="RIBOSOME BIOGENESIS PROTEIN"/>
    <property type="match status" value="1"/>
</dbReference>
<feature type="compositionally biased region" description="Basic and acidic residues" evidence="4">
    <location>
        <begin position="1205"/>
        <end position="1215"/>
    </location>
</feature>
<dbReference type="Gene3D" id="3.40.50.300">
    <property type="entry name" value="P-loop containing nucleotide triphosphate hydrolases"/>
    <property type="match status" value="2"/>
</dbReference>
<dbReference type="GO" id="GO:0005525">
    <property type="term" value="F:GTP binding"/>
    <property type="evidence" value="ECO:0007669"/>
    <property type="project" value="TreeGrafter"/>
</dbReference>
<proteinExistence type="predicted"/>
<feature type="compositionally biased region" description="Low complexity" evidence="4">
    <location>
        <begin position="338"/>
        <end position="349"/>
    </location>
</feature>
<dbReference type="SMART" id="SM01362">
    <property type="entry name" value="DUF663"/>
    <property type="match status" value="1"/>
</dbReference>
<dbReference type="InterPro" id="IPR012948">
    <property type="entry name" value="AARP2CN"/>
</dbReference>
<dbReference type="SUPFAM" id="SSF52540">
    <property type="entry name" value="P-loop containing nucleoside triphosphate hydrolases"/>
    <property type="match status" value="1"/>
</dbReference>
<dbReference type="AlphaFoldDB" id="A0AAV2TJU4"/>
<dbReference type="EMBL" id="CAXLJL010000323">
    <property type="protein sequence ID" value="CAL5136489.1"/>
    <property type="molecule type" value="Genomic_DNA"/>
</dbReference>
<dbReference type="GO" id="GO:0005730">
    <property type="term" value="C:nucleolus"/>
    <property type="evidence" value="ECO:0007669"/>
    <property type="project" value="UniProtKB-SubCell"/>
</dbReference>
<feature type="compositionally biased region" description="Basic and acidic residues" evidence="4">
    <location>
        <begin position="721"/>
        <end position="744"/>
    </location>
</feature>
<comment type="subcellular location">
    <subcellularLocation>
        <location evidence="1">Nucleus</location>
        <location evidence="1">Nucleolus</location>
    </subcellularLocation>
</comment>
<dbReference type="GO" id="GO:0003924">
    <property type="term" value="F:GTPase activity"/>
    <property type="evidence" value="ECO:0007669"/>
    <property type="project" value="TreeGrafter"/>
</dbReference>
<feature type="compositionally biased region" description="Basic residues" evidence="4">
    <location>
        <begin position="15"/>
        <end position="30"/>
    </location>
</feature>
<keyword evidence="2" id="KW-0690">Ribosome biogenesis</keyword>
<dbReference type="GO" id="GO:0034511">
    <property type="term" value="F:U3 snoRNA binding"/>
    <property type="evidence" value="ECO:0007669"/>
    <property type="project" value="TreeGrafter"/>
</dbReference>
<comment type="caution">
    <text evidence="6">The sequence shown here is derived from an EMBL/GenBank/DDBJ whole genome shotgun (WGS) entry which is preliminary data.</text>
</comment>
<dbReference type="PROSITE" id="PS51714">
    <property type="entry name" value="G_BMS1"/>
    <property type="match status" value="1"/>
</dbReference>
<reference evidence="6" key="1">
    <citation type="submission" date="2024-06" db="EMBL/GenBank/DDBJ databases">
        <authorList>
            <person name="Liu X."/>
            <person name="Lenzi L."/>
            <person name="Haldenby T S."/>
            <person name="Uol C."/>
        </authorList>
    </citation>
    <scope>NUCLEOTIDE SEQUENCE</scope>
</reference>
<keyword evidence="3" id="KW-0539">Nucleus</keyword>
<feature type="region of interest" description="Disordered" evidence="4">
    <location>
        <begin position="334"/>
        <end position="357"/>
    </location>
</feature>